<dbReference type="OrthoDB" id="3799403at2759"/>
<organism evidence="1 2">
    <name type="scientific">Setomelanomma holmii</name>
    <dbReference type="NCBI Taxonomy" id="210430"/>
    <lineage>
        <taxon>Eukaryota</taxon>
        <taxon>Fungi</taxon>
        <taxon>Dikarya</taxon>
        <taxon>Ascomycota</taxon>
        <taxon>Pezizomycotina</taxon>
        <taxon>Dothideomycetes</taxon>
        <taxon>Pleosporomycetidae</taxon>
        <taxon>Pleosporales</taxon>
        <taxon>Pleosporineae</taxon>
        <taxon>Phaeosphaeriaceae</taxon>
        <taxon>Setomelanomma</taxon>
    </lineage>
</organism>
<dbReference type="AlphaFoldDB" id="A0A9P4HAA5"/>
<dbReference type="Proteomes" id="UP000799777">
    <property type="component" value="Unassembled WGS sequence"/>
</dbReference>
<reference evidence="1" key="1">
    <citation type="journal article" date="2020" name="Stud. Mycol.">
        <title>101 Dothideomycetes genomes: a test case for predicting lifestyles and emergence of pathogens.</title>
        <authorList>
            <person name="Haridas S."/>
            <person name="Albert R."/>
            <person name="Binder M."/>
            <person name="Bloem J."/>
            <person name="Labutti K."/>
            <person name="Salamov A."/>
            <person name="Andreopoulos B."/>
            <person name="Baker S."/>
            <person name="Barry K."/>
            <person name="Bills G."/>
            <person name="Bluhm B."/>
            <person name="Cannon C."/>
            <person name="Castanera R."/>
            <person name="Culley D."/>
            <person name="Daum C."/>
            <person name="Ezra D."/>
            <person name="Gonzalez J."/>
            <person name="Henrissat B."/>
            <person name="Kuo A."/>
            <person name="Liang C."/>
            <person name="Lipzen A."/>
            <person name="Lutzoni F."/>
            <person name="Magnuson J."/>
            <person name="Mondo S."/>
            <person name="Nolan M."/>
            <person name="Ohm R."/>
            <person name="Pangilinan J."/>
            <person name="Park H.-J."/>
            <person name="Ramirez L."/>
            <person name="Alfaro M."/>
            <person name="Sun H."/>
            <person name="Tritt A."/>
            <person name="Yoshinaga Y."/>
            <person name="Zwiers L.-H."/>
            <person name="Turgeon B."/>
            <person name="Goodwin S."/>
            <person name="Spatafora J."/>
            <person name="Crous P."/>
            <person name="Grigoriev I."/>
        </authorList>
    </citation>
    <scope>NUCLEOTIDE SEQUENCE</scope>
    <source>
        <strain evidence="1">CBS 110217</strain>
    </source>
</reference>
<feature type="non-terminal residue" evidence="1">
    <location>
        <position position="1"/>
    </location>
</feature>
<keyword evidence="2" id="KW-1185">Reference proteome</keyword>
<evidence type="ECO:0000313" key="1">
    <source>
        <dbReference type="EMBL" id="KAF2030069.1"/>
    </source>
</evidence>
<protein>
    <submittedName>
        <fullName evidence="1">Uncharacterized protein</fullName>
    </submittedName>
</protein>
<feature type="non-terminal residue" evidence="1">
    <location>
        <position position="52"/>
    </location>
</feature>
<gene>
    <name evidence="1" type="ORF">EK21DRAFT_34640</name>
</gene>
<evidence type="ECO:0000313" key="2">
    <source>
        <dbReference type="Proteomes" id="UP000799777"/>
    </source>
</evidence>
<comment type="caution">
    <text evidence="1">The sequence shown here is derived from an EMBL/GenBank/DDBJ whole genome shotgun (WGS) entry which is preliminary data.</text>
</comment>
<name>A0A9P4HAA5_9PLEO</name>
<dbReference type="EMBL" id="ML978194">
    <property type="protein sequence ID" value="KAF2030069.1"/>
    <property type="molecule type" value="Genomic_DNA"/>
</dbReference>
<sequence>LYEDIMASDSQTIKVQQETLCAQQDIIRQQAQVIAKMRMVLEAQDARLAEME</sequence>
<proteinExistence type="predicted"/>
<accession>A0A9P4HAA5</accession>